<dbReference type="SMART" id="SM00382">
    <property type="entry name" value="AAA"/>
    <property type="match status" value="1"/>
</dbReference>
<dbReference type="InterPro" id="IPR003439">
    <property type="entry name" value="ABC_transporter-like_ATP-bd"/>
</dbReference>
<keyword evidence="6" id="KW-1133">Transmembrane helix</keyword>
<comment type="caution">
    <text evidence="9">The sequence shown here is derived from an EMBL/GenBank/DDBJ whole genome shotgun (WGS) entry which is preliminary data.</text>
</comment>
<keyword evidence="5" id="KW-0067">ATP-binding</keyword>
<gene>
    <name evidence="9" type="ORF">BDFB_011555</name>
</gene>
<sequence length="286" mass="31956">MSYALSVTSALNGVVNAFTETEREMISVERVNQYIKEIPPESTHFVIDPPFGWPSQGVITFNKVVLKYRLVSFETRPSEKIGVVGRTGAGKSSLLSALFRLVELYSGSVSIDSVDISRVSLQCLRSRLFCIPQEPFLFSGSLKENLDPLGEFRDNEIWDALNKVNLCDTIKRLGGLDNVVFGGGLNFSVGQKQLICLARAILHNAKILCIDEATASVDRDTDRQIQQTLRSAFRKSTVITIAHRVQTILDCDRVLVMHDGQIVEFDQPDNLLSDPNSLFYRLVNQE</sequence>
<keyword evidence="7" id="KW-0472">Membrane</keyword>
<dbReference type="EMBL" id="QDEB01063488">
    <property type="protein sequence ID" value="RZC36284.1"/>
    <property type="molecule type" value="Genomic_DNA"/>
</dbReference>
<dbReference type="SUPFAM" id="SSF52540">
    <property type="entry name" value="P-loop containing nucleoside triphosphate hydrolases"/>
    <property type="match status" value="1"/>
</dbReference>
<dbReference type="GO" id="GO:0042626">
    <property type="term" value="F:ATPase-coupled transmembrane transporter activity"/>
    <property type="evidence" value="ECO:0007669"/>
    <property type="project" value="TreeGrafter"/>
</dbReference>
<evidence type="ECO:0000313" key="9">
    <source>
        <dbReference type="EMBL" id="RZC36284.1"/>
    </source>
</evidence>
<dbReference type="GO" id="GO:0016887">
    <property type="term" value="F:ATP hydrolysis activity"/>
    <property type="evidence" value="ECO:0007669"/>
    <property type="project" value="InterPro"/>
</dbReference>
<dbReference type="PANTHER" id="PTHR24223">
    <property type="entry name" value="ATP-BINDING CASSETTE SUB-FAMILY C"/>
    <property type="match status" value="1"/>
</dbReference>
<dbReference type="Gene3D" id="3.40.50.300">
    <property type="entry name" value="P-loop containing nucleotide triphosphate hydrolases"/>
    <property type="match status" value="1"/>
</dbReference>
<dbReference type="STRING" id="1661398.A0A482VTZ7"/>
<dbReference type="PROSITE" id="PS50893">
    <property type="entry name" value="ABC_TRANSPORTER_2"/>
    <property type="match status" value="1"/>
</dbReference>
<organism evidence="9 10">
    <name type="scientific">Asbolus verrucosus</name>
    <name type="common">Desert ironclad beetle</name>
    <dbReference type="NCBI Taxonomy" id="1661398"/>
    <lineage>
        <taxon>Eukaryota</taxon>
        <taxon>Metazoa</taxon>
        <taxon>Ecdysozoa</taxon>
        <taxon>Arthropoda</taxon>
        <taxon>Hexapoda</taxon>
        <taxon>Insecta</taxon>
        <taxon>Pterygota</taxon>
        <taxon>Neoptera</taxon>
        <taxon>Endopterygota</taxon>
        <taxon>Coleoptera</taxon>
        <taxon>Polyphaga</taxon>
        <taxon>Cucujiformia</taxon>
        <taxon>Tenebrionidae</taxon>
        <taxon>Pimeliinae</taxon>
        <taxon>Asbolus</taxon>
    </lineage>
</organism>
<dbReference type="CDD" id="cd03244">
    <property type="entry name" value="ABCC_MRP_domain2"/>
    <property type="match status" value="1"/>
</dbReference>
<proteinExistence type="predicted"/>
<keyword evidence="10" id="KW-1185">Reference proteome</keyword>
<name>A0A482VTZ7_ASBVE</name>
<keyword evidence="4" id="KW-0547">Nucleotide-binding</keyword>
<dbReference type="GO" id="GO:0005524">
    <property type="term" value="F:ATP binding"/>
    <property type="evidence" value="ECO:0007669"/>
    <property type="project" value="UniProtKB-KW"/>
</dbReference>
<keyword evidence="2" id="KW-0813">Transport</keyword>
<dbReference type="AlphaFoldDB" id="A0A482VTZ7"/>
<evidence type="ECO:0000256" key="6">
    <source>
        <dbReference type="ARBA" id="ARBA00022989"/>
    </source>
</evidence>
<evidence type="ECO:0000256" key="7">
    <source>
        <dbReference type="ARBA" id="ARBA00023136"/>
    </source>
</evidence>
<dbReference type="Pfam" id="PF00005">
    <property type="entry name" value="ABC_tran"/>
    <property type="match status" value="1"/>
</dbReference>
<evidence type="ECO:0000256" key="1">
    <source>
        <dbReference type="ARBA" id="ARBA00004141"/>
    </source>
</evidence>
<dbReference type="GO" id="GO:0016020">
    <property type="term" value="C:membrane"/>
    <property type="evidence" value="ECO:0007669"/>
    <property type="project" value="UniProtKB-SubCell"/>
</dbReference>
<dbReference type="OrthoDB" id="6500128at2759"/>
<keyword evidence="3" id="KW-0812">Transmembrane</keyword>
<evidence type="ECO:0000256" key="5">
    <source>
        <dbReference type="ARBA" id="ARBA00022840"/>
    </source>
</evidence>
<protein>
    <submittedName>
        <fullName evidence="9">ABC tran and/or MMR HSR1 domain containing protein</fullName>
    </submittedName>
</protein>
<accession>A0A482VTZ7</accession>
<evidence type="ECO:0000256" key="2">
    <source>
        <dbReference type="ARBA" id="ARBA00022448"/>
    </source>
</evidence>
<evidence type="ECO:0000256" key="3">
    <source>
        <dbReference type="ARBA" id="ARBA00022692"/>
    </source>
</evidence>
<dbReference type="PANTHER" id="PTHR24223:SF330">
    <property type="entry name" value="ATP-BINDING CASSETTE SUB-FAMILY C MEMBER 10"/>
    <property type="match status" value="1"/>
</dbReference>
<evidence type="ECO:0000256" key="4">
    <source>
        <dbReference type="ARBA" id="ARBA00022741"/>
    </source>
</evidence>
<dbReference type="InterPro" id="IPR027417">
    <property type="entry name" value="P-loop_NTPase"/>
</dbReference>
<reference evidence="9 10" key="1">
    <citation type="submission" date="2017-03" db="EMBL/GenBank/DDBJ databases">
        <title>Genome of the blue death feigning beetle - Asbolus verrucosus.</title>
        <authorList>
            <person name="Rider S.D."/>
        </authorList>
    </citation>
    <scope>NUCLEOTIDE SEQUENCE [LARGE SCALE GENOMIC DNA]</scope>
    <source>
        <strain evidence="9">Butters</strain>
        <tissue evidence="9">Head and leg muscle</tissue>
    </source>
</reference>
<dbReference type="PROSITE" id="PS00211">
    <property type="entry name" value="ABC_TRANSPORTER_1"/>
    <property type="match status" value="1"/>
</dbReference>
<dbReference type="FunFam" id="3.40.50.300:FF:000163">
    <property type="entry name" value="Multidrug resistance-associated protein member 4"/>
    <property type="match status" value="1"/>
</dbReference>
<dbReference type="InterPro" id="IPR017871">
    <property type="entry name" value="ABC_transporter-like_CS"/>
</dbReference>
<dbReference type="InterPro" id="IPR050173">
    <property type="entry name" value="ABC_transporter_C-like"/>
</dbReference>
<dbReference type="InterPro" id="IPR003593">
    <property type="entry name" value="AAA+_ATPase"/>
</dbReference>
<evidence type="ECO:0000313" key="10">
    <source>
        <dbReference type="Proteomes" id="UP000292052"/>
    </source>
</evidence>
<dbReference type="Proteomes" id="UP000292052">
    <property type="component" value="Unassembled WGS sequence"/>
</dbReference>
<feature type="domain" description="ABC transporter" evidence="8">
    <location>
        <begin position="53"/>
        <end position="284"/>
    </location>
</feature>
<comment type="subcellular location">
    <subcellularLocation>
        <location evidence="1">Membrane</location>
        <topology evidence="1">Multi-pass membrane protein</topology>
    </subcellularLocation>
</comment>
<evidence type="ECO:0000259" key="8">
    <source>
        <dbReference type="PROSITE" id="PS50893"/>
    </source>
</evidence>